<organism evidence="4 5">
    <name type="scientific">Candidatus Thioglobus autotrophicus</name>
    <dbReference type="NCBI Taxonomy" id="1705394"/>
    <lineage>
        <taxon>Bacteria</taxon>
        <taxon>Pseudomonadati</taxon>
        <taxon>Pseudomonadota</taxon>
        <taxon>Gammaproteobacteria</taxon>
        <taxon>Candidatus Pseudothioglobaceae</taxon>
        <taxon>Candidatus Thioglobus</taxon>
    </lineage>
</organism>
<keyword evidence="5" id="KW-1185">Reference proteome</keyword>
<dbReference type="GO" id="GO:0005524">
    <property type="term" value="F:ATP binding"/>
    <property type="evidence" value="ECO:0007669"/>
    <property type="project" value="UniProtKB-KW"/>
</dbReference>
<dbReference type="OrthoDB" id="9807853at2"/>
<evidence type="ECO:0000256" key="2">
    <source>
        <dbReference type="PIRSR" id="PIRSR640198-2"/>
    </source>
</evidence>
<dbReference type="EMBL" id="CP010552">
    <property type="protein sequence ID" value="ALE51901.1"/>
    <property type="molecule type" value="Genomic_DNA"/>
</dbReference>
<feature type="domain" description="Fido" evidence="3">
    <location>
        <begin position="104"/>
        <end position="265"/>
    </location>
</feature>
<dbReference type="Gene3D" id="1.10.10.10">
    <property type="entry name" value="Winged helix-like DNA-binding domain superfamily/Winged helix DNA-binding domain"/>
    <property type="match status" value="1"/>
</dbReference>
<dbReference type="RefSeq" id="WP_053950815.1">
    <property type="nucleotide sequence ID" value="NZ_CP010552.1"/>
</dbReference>
<dbReference type="AlphaFoldDB" id="A0A0M3TTQ4"/>
<dbReference type="InterPro" id="IPR003812">
    <property type="entry name" value="Fido"/>
</dbReference>
<dbReference type="InterPro" id="IPR036388">
    <property type="entry name" value="WH-like_DNA-bd_sf"/>
</dbReference>
<dbReference type="Proteomes" id="UP000058020">
    <property type="component" value="Chromosome"/>
</dbReference>
<protein>
    <submittedName>
        <fullName evidence="4">AsnC family transcriptional regulator</fullName>
    </submittedName>
</protein>
<name>A0A0M3TTQ4_9GAMM</name>
<feature type="active site" evidence="1">
    <location>
        <position position="196"/>
    </location>
</feature>
<dbReference type="PANTHER" id="PTHR13504">
    <property type="entry name" value="FIDO DOMAIN-CONTAINING PROTEIN DDB_G0283145"/>
    <property type="match status" value="1"/>
</dbReference>
<dbReference type="PROSITE" id="PS51459">
    <property type="entry name" value="FIDO"/>
    <property type="match status" value="1"/>
</dbReference>
<dbReference type="PANTHER" id="PTHR13504:SF38">
    <property type="entry name" value="FIDO DOMAIN-CONTAINING PROTEIN"/>
    <property type="match status" value="1"/>
</dbReference>
<feature type="binding site" evidence="2">
    <location>
        <begin position="200"/>
        <end position="207"/>
    </location>
    <ligand>
        <name>ATP</name>
        <dbReference type="ChEBI" id="CHEBI:30616"/>
    </ligand>
</feature>
<proteinExistence type="predicted"/>
<dbReference type="Gene3D" id="1.10.3290.10">
    <property type="entry name" value="Fido-like domain"/>
    <property type="match status" value="1"/>
</dbReference>
<dbReference type="SUPFAM" id="SSF140931">
    <property type="entry name" value="Fic-like"/>
    <property type="match status" value="1"/>
</dbReference>
<dbReference type="InterPro" id="IPR036597">
    <property type="entry name" value="Fido-like_dom_sf"/>
</dbReference>
<gene>
    <name evidence="4" type="ORF">SP60_00705</name>
</gene>
<keyword evidence="2" id="KW-0547">Nucleotide-binding</keyword>
<sequence>MNLTALNITPELLKLITEIDEFKGSWIQIGENNPEQLNALRYVATIESIGSSTRIEGSKLSDQEIESLLSNIKQQSFNTRDEQEVAGYSETIETIYQNYLDIPITENYIKQLHIQLLRHSTKDERHRGEYKKHSNSVEAFDSSGKSLGVVFKTASAFDTPFEMQTLIKWTSQTLEDKSFHPLIIAAVFTVVFLAIHPFQDGNGRLSRLLSTLIMLKSGYNYSPYSSIESIIEKNKEAYYLALQRTQKTLKNDKVDWTPWLNFFLSSLKRQKDHLQNKTDNLNKYGDLDHESALIMQYIDINGRITIAQAQNIITTIKRPTIKNRLNNLVNTNLLTRHGKTKGVWYSKE</sequence>
<dbReference type="Pfam" id="PF02661">
    <property type="entry name" value="Fic"/>
    <property type="match status" value="1"/>
</dbReference>
<dbReference type="KEGG" id="tho:SP60_00705"/>
<evidence type="ECO:0000256" key="1">
    <source>
        <dbReference type="PIRSR" id="PIRSR640198-1"/>
    </source>
</evidence>
<keyword evidence="2" id="KW-0067">ATP-binding</keyword>
<evidence type="ECO:0000259" key="3">
    <source>
        <dbReference type="PROSITE" id="PS51459"/>
    </source>
</evidence>
<evidence type="ECO:0000313" key="4">
    <source>
        <dbReference type="EMBL" id="ALE51901.1"/>
    </source>
</evidence>
<feature type="binding site" evidence="2">
    <location>
        <begin position="238"/>
        <end position="239"/>
    </location>
    <ligand>
        <name>ATP</name>
        <dbReference type="ChEBI" id="CHEBI:30616"/>
    </ligand>
</feature>
<accession>A0A0M3TTQ4</accession>
<reference evidence="4 5" key="1">
    <citation type="journal article" date="2015" name="Genome Announc.">
        <title>Genome Sequence of 'Candidatus Thioglobus autotrophica' Strain EF1, a Chemoautotroph from the SUP05 Clade of Marine Gammaproteobacteria.</title>
        <authorList>
            <person name="Shah V."/>
            <person name="Morris R.M."/>
        </authorList>
    </citation>
    <scope>NUCLEOTIDE SEQUENCE [LARGE SCALE GENOMIC DNA]</scope>
    <source>
        <strain evidence="4 5">EF1</strain>
    </source>
</reference>
<dbReference type="InterPro" id="IPR040198">
    <property type="entry name" value="Fido_containing"/>
</dbReference>
<evidence type="ECO:0000313" key="5">
    <source>
        <dbReference type="Proteomes" id="UP000058020"/>
    </source>
</evidence>